<keyword evidence="4" id="KW-1185">Reference proteome</keyword>
<dbReference type="SMART" id="SM00530">
    <property type="entry name" value="HTH_XRE"/>
    <property type="match status" value="1"/>
</dbReference>
<dbReference type="InterPro" id="IPR001387">
    <property type="entry name" value="Cro/C1-type_HTH"/>
</dbReference>
<name>A0A498CK73_9FIRM</name>
<dbReference type="GO" id="GO:0003677">
    <property type="term" value="F:DNA binding"/>
    <property type="evidence" value="ECO:0007669"/>
    <property type="project" value="UniProtKB-KW"/>
</dbReference>
<dbReference type="Pfam" id="PF01381">
    <property type="entry name" value="HTH_3"/>
    <property type="match status" value="1"/>
</dbReference>
<dbReference type="PROSITE" id="PS50943">
    <property type="entry name" value="HTH_CROC1"/>
    <property type="match status" value="1"/>
</dbReference>
<dbReference type="Proteomes" id="UP000276301">
    <property type="component" value="Unassembled WGS sequence"/>
</dbReference>
<gene>
    <name evidence="3" type="ORF">D4A47_12165</name>
</gene>
<evidence type="ECO:0000313" key="4">
    <source>
        <dbReference type="Proteomes" id="UP000276301"/>
    </source>
</evidence>
<dbReference type="CDD" id="cd00093">
    <property type="entry name" value="HTH_XRE"/>
    <property type="match status" value="1"/>
</dbReference>
<feature type="domain" description="HTH cro/C1-type" evidence="2">
    <location>
        <begin position="10"/>
        <end position="64"/>
    </location>
</feature>
<accession>A0A498CK73</accession>
<organism evidence="3 4">
    <name type="scientific">Anaerotruncus massiliensis</name>
    <name type="common">ex Liu et al. 2021</name>
    <dbReference type="NCBI Taxonomy" id="2321404"/>
    <lineage>
        <taxon>Bacteria</taxon>
        <taxon>Bacillati</taxon>
        <taxon>Bacillota</taxon>
        <taxon>Clostridia</taxon>
        <taxon>Eubacteriales</taxon>
        <taxon>Oscillospiraceae</taxon>
        <taxon>Anaerotruncus</taxon>
    </lineage>
</organism>
<dbReference type="RefSeq" id="WP_121587469.1">
    <property type="nucleotide sequence ID" value="NZ_RCHT01000033.1"/>
</dbReference>
<reference evidence="3 4" key="1">
    <citation type="submission" date="2018-10" db="EMBL/GenBank/DDBJ databases">
        <title>Anaerotruncus faecis sp. nov., isolated from human feces.</title>
        <authorList>
            <person name="Wang Y.-J."/>
        </authorList>
    </citation>
    <scope>NUCLEOTIDE SEQUENCE [LARGE SCALE GENOMIC DNA]</scope>
    <source>
        <strain evidence="3 4">22A2-44</strain>
    </source>
</reference>
<proteinExistence type="predicted"/>
<dbReference type="AlphaFoldDB" id="A0A498CK73"/>
<dbReference type="InterPro" id="IPR010982">
    <property type="entry name" value="Lambda_DNA-bd_dom_sf"/>
</dbReference>
<dbReference type="PANTHER" id="PTHR46558">
    <property type="entry name" value="TRACRIPTIONAL REGULATORY PROTEIN-RELATED-RELATED"/>
    <property type="match status" value="1"/>
</dbReference>
<evidence type="ECO:0000256" key="1">
    <source>
        <dbReference type="ARBA" id="ARBA00023125"/>
    </source>
</evidence>
<dbReference type="PANTHER" id="PTHR46558:SF11">
    <property type="entry name" value="HTH-TYPE TRANSCRIPTIONAL REGULATOR XRE"/>
    <property type="match status" value="1"/>
</dbReference>
<sequence length="135" mass="14319">MDYNHMGDLISSVRKSKNMTQKELADLLHVTDKAVSKWERGISCPDIGTLPALADILGISTDELLRCRGQAPAENRGAPAGRELRRTALPVLRAVGLAMGVATLVLSVLGKLDGRTAVTLLSVGVTCIGIVQLSE</sequence>
<comment type="caution">
    <text evidence="3">The sequence shown here is derived from an EMBL/GenBank/DDBJ whole genome shotgun (WGS) entry which is preliminary data.</text>
</comment>
<keyword evidence="1" id="KW-0238">DNA-binding</keyword>
<dbReference type="Gene3D" id="1.10.260.40">
    <property type="entry name" value="lambda repressor-like DNA-binding domains"/>
    <property type="match status" value="1"/>
</dbReference>
<evidence type="ECO:0000313" key="3">
    <source>
        <dbReference type="EMBL" id="RLL08390.1"/>
    </source>
</evidence>
<dbReference type="EMBL" id="RCHT01000033">
    <property type="protein sequence ID" value="RLL08390.1"/>
    <property type="molecule type" value="Genomic_DNA"/>
</dbReference>
<protein>
    <submittedName>
        <fullName evidence="3">XRE family transcriptional regulator</fullName>
    </submittedName>
</protein>
<evidence type="ECO:0000259" key="2">
    <source>
        <dbReference type="PROSITE" id="PS50943"/>
    </source>
</evidence>
<dbReference type="SUPFAM" id="SSF47413">
    <property type="entry name" value="lambda repressor-like DNA-binding domains"/>
    <property type="match status" value="1"/>
</dbReference>